<sequence>MKYQLQRIRNKTRQMRRNWNQYRDIGIPRRQAALSTIGGGALTAHTSLGIKKIVDGVVVEERTEVRDKVVTDAFVAFVVDQLQAESSEIGDFKYHQCGLGVTAEAAGDTGIETDTGITPVAGTQTEGATANIYKSVATMTMDATEAITEHVLMSQSGAGTLMDRTVFSAINVVSGNQIEFTFQITLSSGG</sequence>
<name>A0A6M3LSL8_9ZZZZ</name>
<protein>
    <submittedName>
        <fullName evidence="1">Uncharacterized protein</fullName>
    </submittedName>
</protein>
<organism evidence="1">
    <name type="scientific">viral metagenome</name>
    <dbReference type="NCBI Taxonomy" id="1070528"/>
    <lineage>
        <taxon>unclassified sequences</taxon>
        <taxon>metagenomes</taxon>
        <taxon>organismal metagenomes</taxon>
    </lineage>
</organism>
<proteinExistence type="predicted"/>
<dbReference type="AlphaFoldDB" id="A0A6M3LSL8"/>
<evidence type="ECO:0000313" key="1">
    <source>
        <dbReference type="EMBL" id="QJA97119.1"/>
    </source>
</evidence>
<gene>
    <name evidence="1" type="ORF">MM415B06679_0004</name>
</gene>
<dbReference type="EMBL" id="MT143464">
    <property type="protein sequence ID" value="QJA97119.1"/>
    <property type="molecule type" value="Genomic_DNA"/>
</dbReference>
<accession>A0A6M3LSL8</accession>
<reference evidence="1" key="1">
    <citation type="submission" date="2020-03" db="EMBL/GenBank/DDBJ databases">
        <title>The deep terrestrial virosphere.</title>
        <authorList>
            <person name="Holmfeldt K."/>
            <person name="Nilsson E."/>
            <person name="Simone D."/>
            <person name="Lopez-Fernandez M."/>
            <person name="Wu X."/>
            <person name="de Brujin I."/>
            <person name="Lundin D."/>
            <person name="Andersson A."/>
            <person name="Bertilsson S."/>
            <person name="Dopson M."/>
        </authorList>
    </citation>
    <scope>NUCLEOTIDE SEQUENCE</scope>
    <source>
        <strain evidence="1">MM415B06679</strain>
    </source>
</reference>